<accession>A0ABU3ESZ2</accession>
<protein>
    <submittedName>
        <fullName evidence="1">Uncharacterized protein</fullName>
    </submittedName>
</protein>
<evidence type="ECO:0000313" key="2">
    <source>
        <dbReference type="Proteomes" id="UP001256547"/>
    </source>
</evidence>
<evidence type="ECO:0000313" key="1">
    <source>
        <dbReference type="EMBL" id="MDT2597982.1"/>
    </source>
</evidence>
<dbReference type="EMBL" id="JARPYR010000043">
    <property type="protein sequence ID" value="MDT2597982.1"/>
    <property type="molecule type" value="Genomic_DNA"/>
</dbReference>
<keyword evidence="2" id="KW-1185">Reference proteome</keyword>
<name>A0ABU3ESZ2_9ENTE</name>
<proteinExistence type="predicted"/>
<reference evidence="1 2" key="1">
    <citation type="submission" date="2023-03" db="EMBL/GenBank/DDBJ databases">
        <authorList>
            <person name="Shen W."/>
            <person name="Cai J."/>
        </authorList>
    </citation>
    <scope>NUCLEOTIDE SEQUENCE [LARGE SCALE GENOMIC DNA]</scope>
    <source>
        <strain evidence="1 2">P72-2</strain>
    </source>
</reference>
<sequence length="102" mass="11672">METSNYYQAKIYSGSDYKSKFERDYCADNKDDLREVIAKALSVQNTSLENVFKEHKTEAGVVYLYTPKVGMVFLGYVVEIRDSNGELVELFDTDSDDDMDAQ</sequence>
<organism evidence="1 2">
    <name type="scientific">Enterococcus dongliensis</name>
    <dbReference type="NCBI Taxonomy" id="2559925"/>
    <lineage>
        <taxon>Bacteria</taxon>
        <taxon>Bacillati</taxon>
        <taxon>Bacillota</taxon>
        <taxon>Bacilli</taxon>
        <taxon>Lactobacillales</taxon>
        <taxon>Enterococcaceae</taxon>
        <taxon>Enterococcus</taxon>
    </lineage>
</organism>
<dbReference type="RefSeq" id="WP_089202022.1">
    <property type="nucleotide sequence ID" value="NZ_JARPYR010000043.1"/>
</dbReference>
<gene>
    <name evidence="1" type="ORF">P7D39_13335</name>
</gene>
<comment type="caution">
    <text evidence="1">The sequence shown here is derived from an EMBL/GenBank/DDBJ whole genome shotgun (WGS) entry which is preliminary data.</text>
</comment>
<dbReference type="Proteomes" id="UP001256547">
    <property type="component" value="Unassembled WGS sequence"/>
</dbReference>